<gene>
    <name evidence="11" type="ORF">E6K72_13435</name>
</gene>
<accession>A0A538S9G8</accession>
<comment type="similarity">
    <text evidence="2">Belongs to the resistance-nodulation-cell division (RND) (TC 2.A.6) family.</text>
</comment>
<comment type="subcellular location">
    <subcellularLocation>
        <location evidence="1">Cell inner membrane</location>
        <topology evidence="1">Multi-pass membrane protein</topology>
    </subcellularLocation>
</comment>
<dbReference type="SUPFAM" id="SSF82714">
    <property type="entry name" value="Multidrug efflux transporter AcrB TolC docking domain, DN and DC subdomains"/>
    <property type="match status" value="2"/>
</dbReference>
<keyword evidence="5" id="KW-0997">Cell inner membrane</keyword>
<feature type="non-terminal residue" evidence="11">
    <location>
        <position position="1"/>
    </location>
</feature>
<feature type="transmembrane region" description="Helical" evidence="9">
    <location>
        <begin position="358"/>
        <end position="385"/>
    </location>
</feature>
<dbReference type="InterPro" id="IPR000731">
    <property type="entry name" value="SSD"/>
</dbReference>
<feature type="transmembrane region" description="Helical" evidence="9">
    <location>
        <begin position="858"/>
        <end position="880"/>
    </location>
</feature>
<dbReference type="SUPFAM" id="SSF82866">
    <property type="entry name" value="Multidrug efflux transporter AcrB transmembrane domain"/>
    <property type="match status" value="2"/>
</dbReference>
<feature type="transmembrane region" description="Helical" evidence="9">
    <location>
        <begin position="254"/>
        <end position="274"/>
    </location>
</feature>
<dbReference type="SUPFAM" id="SSF82693">
    <property type="entry name" value="Multidrug efflux transporter AcrB pore domain, PN1, PN2, PC1 and PC2 subdomains"/>
    <property type="match status" value="3"/>
</dbReference>
<dbReference type="GO" id="GO:0015562">
    <property type="term" value="F:efflux transmembrane transporter activity"/>
    <property type="evidence" value="ECO:0007669"/>
    <property type="project" value="InterPro"/>
</dbReference>
<feature type="transmembrane region" description="Helical" evidence="9">
    <location>
        <begin position="423"/>
        <end position="440"/>
    </location>
</feature>
<keyword evidence="6 9" id="KW-0812">Transmembrane</keyword>
<feature type="transmembrane region" description="Helical" evidence="9">
    <location>
        <begin position="809"/>
        <end position="830"/>
    </location>
</feature>
<dbReference type="Pfam" id="PF00873">
    <property type="entry name" value="ACR_tran"/>
    <property type="match status" value="1"/>
</dbReference>
<keyword evidence="4" id="KW-1003">Cell membrane</keyword>
<dbReference type="GO" id="GO:0009636">
    <property type="term" value="P:response to toxic substance"/>
    <property type="evidence" value="ECO:0007669"/>
    <property type="project" value="UniProtKB-ARBA"/>
</dbReference>
<dbReference type="Gene3D" id="1.20.1640.10">
    <property type="entry name" value="Multidrug efflux transporter AcrB transmembrane domain"/>
    <property type="match status" value="2"/>
</dbReference>
<name>A0A538S9G8_UNCEI</name>
<dbReference type="Gene3D" id="3.30.70.1320">
    <property type="entry name" value="Multidrug efflux transporter AcrB pore domain like"/>
    <property type="match status" value="1"/>
</dbReference>
<feature type="transmembrane region" description="Helical" evidence="9">
    <location>
        <begin position="280"/>
        <end position="301"/>
    </location>
</feature>
<dbReference type="Gene3D" id="3.30.2090.10">
    <property type="entry name" value="Multidrug efflux transporter AcrB TolC docking domain, DN and DC subdomains"/>
    <property type="match status" value="2"/>
</dbReference>
<protein>
    <submittedName>
        <fullName evidence="11">Efflux RND transporter permease subunit</fullName>
    </submittedName>
</protein>
<dbReference type="InterPro" id="IPR027463">
    <property type="entry name" value="AcrB_DN_DC_subdom"/>
</dbReference>
<evidence type="ECO:0000259" key="10">
    <source>
        <dbReference type="PROSITE" id="PS50156"/>
    </source>
</evidence>
<dbReference type="Proteomes" id="UP000317716">
    <property type="component" value="Unassembled WGS sequence"/>
</dbReference>
<keyword evidence="3" id="KW-0813">Transport</keyword>
<evidence type="ECO:0000256" key="6">
    <source>
        <dbReference type="ARBA" id="ARBA00022692"/>
    </source>
</evidence>
<evidence type="ECO:0000256" key="5">
    <source>
        <dbReference type="ARBA" id="ARBA00022519"/>
    </source>
</evidence>
<evidence type="ECO:0000256" key="1">
    <source>
        <dbReference type="ARBA" id="ARBA00004429"/>
    </source>
</evidence>
<dbReference type="GO" id="GO:0042910">
    <property type="term" value="F:xenobiotic transmembrane transporter activity"/>
    <property type="evidence" value="ECO:0007669"/>
    <property type="project" value="TreeGrafter"/>
</dbReference>
<dbReference type="Gene3D" id="3.30.70.1430">
    <property type="entry name" value="Multidrug efflux transporter AcrB pore domain"/>
    <property type="match status" value="2"/>
</dbReference>
<dbReference type="PANTHER" id="PTHR32063">
    <property type="match status" value="1"/>
</dbReference>
<dbReference type="EMBL" id="VBOS01000499">
    <property type="protein sequence ID" value="TMQ48025.1"/>
    <property type="molecule type" value="Genomic_DNA"/>
</dbReference>
<proteinExistence type="inferred from homology"/>
<feature type="transmembrane region" description="Helical" evidence="9">
    <location>
        <begin position="322"/>
        <end position="346"/>
    </location>
</feature>
<reference evidence="11 12" key="1">
    <citation type="journal article" date="2019" name="Nat. Microbiol.">
        <title>Mediterranean grassland soil C-N compound turnover is dependent on rainfall and depth, and is mediated by genomically divergent microorganisms.</title>
        <authorList>
            <person name="Diamond S."/>
            <person name="Andeer P.F."/>
            <person name="Li Z."/>
            <person name="Crits-Christoph A."/>
            <person name="Burstein D."/>
            <person name="Anantharaman K."/>
            <person name="Lane K.R."/>
            <person name="Thomas B.C."/>
            <person name="Pan C."/>
            <person name="Northen T.R."/>
            <person name="Banfield J.F."/>
        </authorList>
    </citation>
    <scope>NUCLEOTIDE SEQUENCE [LARGE SCALE GENOMIC DNA]</scope>
    <source>
        <strain evidence="11">WS_2</strain>
    </source>
</reference>
<dbReference type="Gene3D" id="3.30.70.1440">
    <property type="entry name" value="Multidrug efflux transporter AcrB pore domain"/>
    <property type="match status" value="1"/>
</dbReference>
<feature type="domain" description="SSD" evidence="10">
    <location>
        <begin position="267"/>
        <end position="383"/>
    </location>
</feature>
<dbReference type="InterPro" id="IPR001036">
    <property type="entry name" value="Acrflvin-R"/>
</dbReference>
<dbReference type="PANTHER" id="PTHR32063:SF13">
    <property type="entry name" value="MULTIDRUG EFFLUX PUMP SUBUNIT ACRB-RELATED"/>
    <property type="match status" value="1"/>
</dbReference>
<evidence type="ECO:0000256" key="4">
    <source>
        <dbReference type="ARBA" id="ARBA00022475"/>
    </source>
</evidence>
<evidence type="ECO:0000313" key="12">
    <source>
        <dbReference type="Proteomes" id="UP000317716"/>
    </source>
</evidence>
<comment type="caution">
    <text evidence="11">The sequence shown here is derived from an EMBL/GenBank/DDBJ whole genome shotgun (WGS) entry which is preliminary data.</text>
</comment>
<feature type="transmembrane region" description="Helical" evidence="9">
    <location>
        <begin position="228"/>
        <end position="247"/>
    </location>
</feature>
<evidence type="ECO:0000256" key="8">
    <source>
        <dbReference type="ARBA" id="ARBA00023136"/>
    </source>
</evidence>
<dbReference type="PROSITE" id="PS50156">
    <property type="entry name" value="SSD"/>
    <property type="match status" value="1"/>
</dbReference>
<evidence type="ECO:0000256" key="7">
    <source>
        <dbReference type="ARBA" id="ARBA00022989"/>
    </source>
</evidence>
<evidence type="ECO:0000256" key="3">
    <source>
        <dbReference type="ARBA" id="ARBA00022448"/>
    </source>
</evidence>
<keyword evidence="7 9" id="KW-1133">Transmembrane helix</keyword>
<organism evidence="11 12">
    <name type="scientific">Eiseniibacteriota bacterium</name>
    <dbReference type="NCBI Taxonomy" id="2212470"/>
    <lineage>
        <taxon>Bacteria</taxon>
        <taxon>Candidatus Eiseniibacteriota</taxon>
    </lineage>
</organism>
<feature type="transmembrane region" description="Helical" evidence="9">
    <location>
        <begin position="886"/>
        <end position="909"/>
    </location>
</feature>
<sequence>ASPQLPAAVRQNGISIIKANTDILGVVALTSTDPRYDAAYLTNYMKLYVEDELKSVPGIGNATTFGGLQFSMLIQLDPDKMAQLGITVNDVADAVREQNATNPAGRLGREPAPPATELTIPVTTVGRLQTPDEFNDIVVRAEPNASVVRVRDVGRAVLGSQNYDFVGRLNGRPTALALLYLRTGANALRAREAVARRVAELSKNFPRGVTASVPFDTTPFVKASIREVVITLLEALLLVALVVFVFLQSWRATLIPMLAVPVSVIGTFLGLNALGLSINVLTLFALVLAIGIVVDDAIVVIENVERIMATEKLPARQAADRGIQQVAPALVAIVLSLVAVFVPVAFTGGVTGALFRQFAITIAISVVLSGIVALTLTPALCALLLKEARESHTRGPFGVFNRLFDRGRNTYVRNVERVLRRPRAGLAAFAVVIVLTVLLWRQVPVSFIPTEDKGYFAVAIQLPDASSLQRTEAVVQRVEGFLRQEPAVRNIVALAGLDILSRSSQTNSAVVFVNVAPWEERGKRDALNAITQRLSGRLFGMKDAIGFAFNLPEIPGLGATSGVEGYLQDRSGRPVSLYASELQQFVQAANQLPAVGGLQANFRASVPQLFVRVDRAAAKSMGVQLGDLFGTLQALLSTLYINDFNLYGRTYRVQAEAQAQFRQTPADIGRLYVRGANHAMIPLSAVTRTEFRAAPTLLTRFNGFTSALVTGTPKPGRSSGEMMAQLDGLIRTRFASEGLTLAYSGQSYQERTSRGAAGAVMTLGLIIVFLVLAAQYESWSLPFAVLLGVPFGVLGAYLGVWLRGQPSDIYVQVGLITVVGLSAKNAILIVEFANSLRSQGVPLLQAATLAARDRLRPILMTSLAFIFGVSPLLFAGGAGAASRHSIGTTVFFGMVVATGIAIVFIPLFFRLIQGAAERGSAPRESSRAER</sequence>
<keyword evidence="8 9" id="KW-0472">Membrane</keyword>
<dbReference type="PRINTS" id="PR00702">
    <property type="entry name" value="ACRIFLAVINRP"/>
</dbReference>
<dbReference type="NCBIfam" id="TIGR00915">
    <property type="entry name" value="2A0602"/>
    <property type="match status" value="1"/>
</dbReference>
<dbReference type="InterPro" id="IPR004764">
    <property type="entry name" value="MdtF-like"/>
</dbReference>
<dbReference type="FunFam" id="1.20.1640.10:FF:000001">
    <property type="entry name" value="Efflux pump membrane transporter"/>
    <property type="match status" value="1"/>
</dbReference>
<evidence type="ECO:0000313" key="11">
    <source>
        <dbReference type="EMBL" id="TMQ48025.1"/>
    </source>
</evidence>
<dbReference type="GO" id="GO:0005886">
    <property type="term" value="C:plasma membrane"/>
    <property type="evidence" value="ECO:0007669"/>
    <property type="project" value="UniProtKB-SubCell"/>
</dbReference>
<dbReference type="AlphaFoldDB" id="A0A538S9G8"/>
<feature type="transmembrane region" description="Helical" evidence="9">
    <location>
        <begin position="781"/>
        <end position="803"/>
    </location>
</feature>
<feature type="transmembrane region" description="Helical" evidence="9">
    <location>
        <begin position="756"/>
        <end position="774"/>
    </location>
</feature>
<evidence type="ECO:0000256" key="9">
    <source>
        <dbReference type="SAM" id="Phobius"/>
    </source>
</evidence>
<evidence type="ECO:0000256" key="2">
    <source>
        <dbReference type="ARBA" id="ARBA00010942"/>
    </source>
</evidence>